<comment type="similarity">
    <text evidence="1">Belongs to the esterase D family.</text>
</comment>
<reference evidence="4" key="1">
    <citation type="journal article" date="2019" name="Int. J. Syst. Evol. Microbiol.">
        <title>The Global Catalogue of Microorganisms (GCM) 10K type strain sequencing project: providing services to taxonomists for standard genome sequencing and annotation.</title>
        <authorList>
            <consortium name="The Broad Institute Genomics Platform"/>
            <consortium name="The Broad Institute Genome Sequencing Center for Infectious Disease"/>
            <person name="Wu L."/>
            <person name="Ma J."/>
        </authorList>
    </citation>
    <scope>NUCLEOTIDE SEQUENCE [LARGE SCALE GENOMIC DNA]</scope>
    <source>
        <strain evidence="4">TISTR 1827</strain>
    </source>
</reference>
<keyword evidence="4" id="KW-1185">Reference proteome</keyword>
<dbReference type="PANTHER" id="PTHR40841">
    <property type="entry name" value="SIDEROPHORE TRIACETYLFUSARININE C ESTERASE"/>
    <property type="match status" value="1"/>
</dbReference>
<sequence length="269" mass="30099">MNGLGYRLPKTETFELQASRSGKNYRIFVSVPAKPAPADGYPILYALDGNACFASLAEAMRLQSRHPLGLEPGLIVGIGYDTGEPFETNRRFYDFTTPASPSGTRPDGSPWPETGGAEAFLSFIENELKPEIERRYPVDRERQALFGHSLGGFFVLHTLLEQPDAFRFYIAGSPSVWWDESVLLKRLPEWRKHAHEGKPDNRIQLMIGVGAEEKQNMVEGAKQAYGLLAPLESCGMRVAFELFDGEGHVSVIHPLISRMLRFVFQPADR</sequence>
<dbReference type="InterPro" id="IPR000801">
    <property type="entry name" value="Esterase-like"/>
</dbReference>
<dbReference type="InterPro" id="IPR029058">
    <property type="entry name" value="AB_hydrolase_fold"/>
</dbReference>
<evidence type="ECO:0000256" key="2">
    <source>
        <dbReference type="ARBA" id="ARBA00022801"/>
    </source>
</evidence>
<dbReference type="Gene3D" id="3.40.50.1820">
    <property type="entry name" value="alpha/beta hydrolase"/>
    <property type="match status" value="1"/>
</dbReference>
<protein>
    <submittedName>
        <fullName evidence="3">Alpha/beta hydrolase</fullName>
    </submittedName>
</protein>
<gene>
    <name evidence="3" type="ORF">ACFSW5_10590</name>
</gene>
<organism evidence="3 4">
    <name type="scientific">Paenibacillus thailandensis</name>
    <dbReference type="NCBI Taxonomy" id="393250"/>
    <lineage>
        <taxon>Bacteria</taxon>
        <taxon>Bacillati</taxon>
        <taxon>Bacillota</taxon>
        <taxon>Bacilli</taxon>
        <taxon>Bacillales</taxon>
        <taxon>Paenibacillaceae</taxon>
        <taxon>Paenibacillus</taxon>
    </lineage>
</organism>
<dbReference type="InterPro" id="IPR052558">
    <property type="entry name" value="Siderophore_Hydrolase_D"/>
</dbReference>
<evidence type="ECO:0000256" key="1">
    <source>
        <dbReference type="ARBA" id="ARBA00005622"/>
    </source>
</evidence>
<keyword evidence="2 3" id="KW-0378">Hydrolase</keyword>
<comment type="caution">
    <text evidence="3">The sequence shown here is derived from an EMBL/GenBank/DDBJ whole genome shotgun (WGS) entry which is preliminary data.</text>
</comment>
<proteinExistence type="inferred from homology"/>
<dbReference type="GO" id="GO:0016787">
    <property type="term" value="F:hydrolase activity"/>
    <property type="evidence" value="ECO:0007669"/>
    <property type="project" value="UniProtKB-KW"/>
</dbReference>
<name>A0ABW5QWA4_9BACL</name>
<dbReference type="Pfam" id="PF00756">
    <property type="entry name" value="Esterase"/>
    <property type="match status" value="1"/>
</dbReference>
<dbReference type="SUPFAM" id="SSF53474">
    <property type="entry name" value="alpha/beta-Hydrolases"/>
    <property type="match status" value="1"/>
</dbReference>
<dbReference type="PANTHER" id="PTHR40841:SF2">
    <property type="entry name" value="SIDEROPHORE-DEGRADING ESTERASE (EUROFUNG)"/>
    <property type="match status" value="1"/>
</dbReference>
<accession>A0ABW5QWA4</accession>
<evidence type="ECO:0000313" key="3">
    <source>
        <dbReference type="EMBL" id="MFD2660691.1"/>
    </source>
</evidence>
<dbReference type="EMBL" id="JBHUMY010000011">
    <property type="protein sequence ID" value="MFD2660691.1"/>
    <property type="molecule type" value="Genomic_DNA"/>
</dbReference>
<dbReference type="RefSeq" id="WP_379272468.1">
    <property type="nucleotide sequence ID" value="NZ_JBHUGT010000013.1"/>
</dbReference>
<evidence type="ECO:0000313" key="4">
    <source>
        <dbReference type="Proteomes" id="UP001597493"/>
    </source>
</evidence>
<dbReference type="Proteomes" id="UP001597493">
    <property type="component" value="Unassembled WGS sequence"/>
</dbReference>